<dbReference type="Gene3D" id="1.10.10.10">
    <property type="entry name" value="Winged helix-like DNA-binding domain superfamily/Winged helix DNA-binding domain"/>
    <property type="match status" value="1"/>
</dbReference>
<dbReference type="Pfam" id="PF01037">
    <property type="entry name" value="AsnC_trans_reg"/>
    <property type="match status" value="1"/>
</dbReference>
<dbReference type="PROSITE" id="PS51257">
    <property type="entry name" value="PROKAR_LIPOPROTEIN"/>
    <property type="match status" value="1"/>
</dbReference>
<dbReference type="GO" id="GO:0043200">
    <property type="term" value="P:response to amino acid"/>
    <property type="evidence" value="ECO:0007669"/>
    <property type="project" value="TreeGrafter"/>
</dbReference>
<dbReference type="Gene3D" id="3.30.70.920">
    <property type="match status" value="1"/>
</dbReference>
<accession>A0A382QPI7</accession>
<dbReference type="GO" id="GO:0043565">
    <property type="term" value="F:sequence-specific DNA binding"/>
    <property type="evidence" value="ECO:0007669"/>
    <property type="project" value="InterPro"/>
</dbReference>
<dbReference type="PROSITE" id="PS50956">
    <property type="entry name" value="HTH_ASNC_2"/>
    <property type="match status" value="1"/>
</dbReference>
<evidence type="ECO:0000256" key="1">
    <source>
        <dbReference type="ARBA" id="ARBA00023015"/>
    </source>
</evidence>
<keyword evidence="2" id="KW-0238">DNA-binding</keyword>
<dbReference type="InterPro" id="IPR019887">
    <property type="entry name" value="Tscrpt_reg_AsnC/Lrp_C"/>
</dbReference>
<dbReference type="PRINTS" id="PR00033">
    <property type="entry name" value="HTHASNC"/>
</dbReference>
<dbReference type="InterPro" id="IPR036388">
    <property type="entry name" value="WH-like_DNA-bd_sf"/>
</dbReference>
<dbReference type="InterPro" id="IPR019885">
    <property type="entry name" value="Tscrpt_reg_HTH_AsnC-type_CS"/>
</dbReference>
<organism evidence="5">
    <name type="scientific">marine metagenome</name>
    <dbReference type="NCBI Taxonomy" id="408172"/>
    <lineage>
        <taxon>unclassified sequences</taxon>
        <taxon>metagenomes</taxon>
        <taxon>ecological metagenomes</taxon>
    </lineage>
</organism>
<dbReference type="InterPro" id="IPR011008">
    <property type="entry name" value="Dimeric_a/b-barrel"/>
</dbReference>
<protein>
    <recommendedName>
        <fullName evidence="4">HTH asnC-type domain-containing protein</fullName>
    </recommendedName>
</protein>
<evidence type="ECO:0000256" key="2">
    <source>
        <dbReference type="ARBA" id="ARBA00023125"/>
    </source>
</evidence>
<dbReference type="PROSITE" id="PS00519">
    <property type="entry name" value="HTH_ASNC_1"/>
    <property type="match status" value="1"/>
</dbReference>
<dbReference type="SUPFAM" id="SSF46785">
    <property type="entry name" value="Winged helix' DNA-binding domain"/>
    <property type="match status" value="1"/>
</dbReference>
<keyword evidence="1" id="KW-0805">Transcription regulation</keyword>
<reference evidence="5" key="1">
    <citation type="submission" date="2018-05" db="EMBL/GenBank/DDBJ databases">
        <authorList>
            <person name="Lanie J.A."/>
            <person name="Ng W.-L."/>
            <person name="Kazmierczak K.M."/>
            <person name="Andrzejewski T.M."/>
            <person name="Davidsen T.M."/>
            <person name="Wayne K.J."/>
            <person name="Tettelin H."/>
            <person name="Glass J.I."/>
            <person name="Rusch D."/>
            <person name="Podicherti R."/>
            <person name="Tsui H.-C.T."/>
            <person name="Winkler M.E."/>
        </authorList>
    </citation>
    <scope>NUCLEOTIDE SEQUENCE</scope>
</reference>
<feature type="domain" description="HTH asnC-type" evidence="4">
    <location>
        <begin position="1"/>
        <end position="62"/>
    </location>
</feature>
<evidence type="ECO:0000313" key="5">
    <source>
        <dbReference type="EMBL" id="SVC87419.1"/>
    </source>
</evidence>
<proteinExistence type="predicted"/>
<dbReference type="SUPFAM" id="SSF54909">
    <property type="entry name" value="Dimeric alpha+beta barrel"/>
    <property type="match status" value="1"/>
</dbReference>
<gene>
    <name evidence="5" type="ORF">METZ01_LOCUS340273</name>
</gene>
<dbReference type="Pfam" id="PF13404">
    <property type="entry name" value="HTH_AsnC-type"/>
    <property type="match status" value="1"/>
</dbReference>
<dbReference type="AlphaFoldDB" id="A0A382QPI7"/>
<evidence type="ECO:0000259" key="4">
    <source>
        <dbReference type="PROSITE" id="PS50956"/>
    </source>
</evidence>
<dbReference type="GO" id="GO:0005829">
    <property type="term" value="C:cytosol"/>
    <property type="evidence" value="ECO:0007669"/>
    <property type="project" value="TreeGrafter"/>
</dbReference>
<dbReference type="SMART" id="SM00344">
    <property type="entry name" value="HTH_ASNC"/>
    <property type="match status" value="1"/>
</dbReference>
<evidence type="ECO:0000256" key="3">
    <source>
        <dbReference type="ARBA" id="ARBA00023163"/>
    </source>
</evidence>
<dbReference type="PANTHER" id="PTHR30154">
    <property type="entry name" value="LEUCINE-RESPONSIVE REGULATORY PROTEIN"/>
    <property type="match status" value="1"/>
</dbReference>
<dbReference type="InterPro" id="IPR000485">
    <property type="entry name" value="AsnC-type_HTH_dom"/>
</dbReference>
<dbReference type="InterPro" id="IPR019888">
    <property type="entry name" value="Tscrpt_reg_AsnC-like"/>
</dbReference>
<dbReference type="PANTHER" id="PTHR30154:SF17">
    <property type="entry name" value="DNA-BINDING TRANSCRIPTIONAL ACTIVATOR DECR"/>
    <property type="match status" value="1"/>
</dbReference>
<dbReference type="InterPro" id="IPR036390">
    <property type="entry name" value="WH_DNA-bd_sf"/>
</dbReference>
<name>A0A382QPI7_9ZZZZ</name>
<keyword evidence="3" id="KW-0804">Transcription</keyword>
<sequence length="153" mass="17262">MDDIDRNLLRLLQEDASLSTADLGAAVGLSATSCWRRVQRLQDQGVLRGRVALVDPASVGRGLTALVEIQATDHSADWLEQFTRGIEEFPEIVDAWRTSGQIDYMLRVLVRDIIAYDDFYKRMTRRINFAGFRSIFVMEELKSTTAVPLDNPA</sequence>
<dbReference type="EMBL" id="UINC01115994">
    <property type="protein sequence ID" value="SVC87419.1"/>
    <property type="molecule type" value="Genomic_DNA"/>
</dbReference>